<accession>A0ABW1YR67</accession>
<sequence>MTILITLLLSFCIFALIIWALMHMRTPRYRVDRQDFLKVLEDVIVGQADDSEWRVLTGYPMRHDPPLEKLRLECLEIEEAEYTGGSPYLFTEAGIERLRGVRRRLLAANSENDNDK</sequence>
<dbReference type="EMBL" id="JBHSVR010000001">
    <property type="protein sequence ID" value="MFC6634607.1"/>
    <property type="molecule type" value="Genomic_DNA"/>
</dbReference>
<organism evidence="2 3">
    <name type="scientific">Microbulbifer taiwanensis</name>
    <dbReference type="NCBI Taxonomy" id="986746"/>
    <lineage>
        <taxon>Bacteria</taxon>
        <taxon>Pseudomonadati</taxon>
        <taxon>Pseudomonadota</taxon>
        <taxon>Gammaproteobacteria</taxon>
        <taxon>Cellvibrionales</taxon>
        <taxon>Microbulbiferaceae</taxon>
        <taxon>Microbulbifer</taxon>
    </lineage>
</organism>
<name>A0ABW1YR67_9GAMM</name>
<evidence type="ECO:0000256" key="1">
    <source>
        <dbReference type="SAM" id="Phobius"/>
    </source>
</evidence>
<keyword evidence="1" id="KW-0812">Transmembrane</keyword>
<dbReference type="RefSeq" id="WP_193194981.1">
    <property type="nucleotide sequence ID" value="NZ_JACZFR010000070.1"/>
</dbReference>
<keyword evidence="3" id="KW-1185">Reference proteome</keyword>
<proteinExistence type="predicted"/>
<keyword evidence="1" id="KW-1133">Transmembrane helix</keyword>
<reference evidence="3" key="1">
    <citation type="journal article" date="2019" name="Int. J. Syst. Evol. Microbiol.">
        <title>The Global Catalogue of Microorganisms (GCM) 10K type strain sequencing project: providing services to taxonomists for standard genome sequencing and annotation.</title>
        <authorList>
            <consortium name="The Broad Institute Genomics Platform"/>
            <consortium name="The Broad Institute Genome Sequencing Center for Infectious Disease"/>
            <person name="Wu L."/>
            <person name="Ma J."/>
        </authorList>
    </citation>
    <scope>NUCLEOTIDE SEQUENCE [LARGE SCALE GENOMIC DNA]</scope>
    <source>
        <strain evidence="3">CGMCC 1.13718</strain>
    </source>
</reference>
<protein>
    <submittedName>
        <fullName evidence="2">Uncharacterized protein</fullName>
    </submittedName>
</protein>
<comment type="caution">
    <text evidence="2">The sequence shown here is derived from an EMBL/GenBank/DDBJ whole genome shotgun (WGS) entry which is preliminary data.</text>
</comment>
<gene>
    <name evidence="2" type="ORF">ACFQBM_15065</name>
</gene>
<keyword evidence="1" id="KW-0472">Membrane</keyword>
<evidence type="ECO:0000313" key="2">
    <source>
        <dbReference type="EMBL" id="MFC6634607.1"/>
    </source>
</evidence>
<evidence type="ECO:0000313" key="3">
    <source>
        <dbReference type="Proteomes" id="UP001596425"/>
    </source>
</evidence>
<dbReference type="Proteomes" id="UP001596425">
    <property type="component" value="Unassembled WGS sequence"/>
</dbReference>
<feature type="transmembrane region" description="Helical" evidence="1">
    <location>
        <begin position="6"/>
        <end position="24"/>
    </location>
</feature>